<feature type="compositionally biased region" description="Polar residues" evidence="1">
    <location>
        <begin position="218"/>
        <end position="227"/>
    </location>
</feature>
<feature type="compositionally biased region" description="Basic residues" evidence="1">
    <location>
        <begin position="202"/>
        <end position="215"/>
    </location>
</feature>
<dbReference type="Proteomes" id="UP001208689">
    <property type="component" value="Chromosome"/>
</dbReference>
<evidence type="ECO:0000313" key="3">
    <source>
        <dbReference type="Proteomes" id="UP001208689"/>
    </source>
</evidence>
<evidence type="ECO:0000256" key="1">
    <source>
        <dbReference type="SAM" id="MobiDB-lite"/>
    </source>
</evidence>
<dbReference type="EMBL" id="CP104013">
    <property type="protein sequence ID" value="UYP47177.1"/>
    <property type="molecule type" value="Genomic_DNA"/>
</dbReference>
<protein>
    <submittedName>
        <fullName evidence="2">Uncharacterized protein</fullName>
    </submittedName>
</protein>
<evidence type="ECO:0000313" key="2">
    <source>
        <dbReference type="EMBL" id="UYP47177.1"/>
    </source>
</evidence>
<proteinExistence type="predicted"/>
<organism evidence="2 3">
    <name type="scientific">Candidatus Lokiarchaeum ossiferum</name>
    <dbReference type="NCBI Taxonomy" id="2951803"/>
    <lineage>
        <taxon>Archaea</taxon>
        <taxon>Promethearchaeati</taxon>
        <taxon>Promethearchaeota</taxon>
        <taxon>Promethearchaeia</taxon>
        <taxon>Promethearchaeales</taxon>
        <taxon>Promethearchaeaceae</taxon>
        <taxon>Candidatus Lokiarchaeum</taxon>
    </lineage>
</organism>
<reference evidence="2" key="1">
    <citation type="submission" date="2022-09" db="EMBL/GenBank/DDBJ databases">
        <title>Actin cytoskeleton and complex cell architecture in an #Asgard archaeon.</title>
        <authorList>
            <person name="Ponce Toledo R.I."/>
            <person name="Schleper C."/>
            <person name="Rodrigues Oliveira T."/>
            <person name="Wollweber F."/>
            <person name="Xu J."/>
            <person name="Rittmann S."/>
            <person name="Klingl A."/>
            <person name="Pilhofer M."/>
        </authorList>
    </citation>
    <scope>NUCLEOTIDE SEQUENCE</scope>
    <source>
        <strain evidence="2">B-35</strain>
    </source>
</reference>
<keyword evidence="3" id="KW-1185">Reference proteome</keyword>
<gene>
    <name evidence="2" type="ORF">NEF87_003462</name>
</gene>
<accession>A0ABY6HUH0</accession>
<dbReference type="SUPFAM" id="SSF48371">
    <property type="entry name" value="ARM repeat"/>
    <property type="match status" value="1"/>
</dbReference>
<sequence>MAQTSDENKASQKLKKEKKPILKSLTNLFKSKPKILPKIGGHLGITTEQLGWNEKTYAHWYKIFVKFATKSEKNDKEATLAFYREIQTNVLQNSQYIAFFWNEIWEGRLNPYPEVQKICYKFVYQFVDENLDYFMQHSETIFDELDNSNEKRHKFGKHVCEITFKIKPEWHKKYFRKINQILTNQVDYLKITPFEHFDGKSPKKSKKKRKSKHKSKDAANQSQGISQSQLPPGFQCYFFLWVELIEKYPDLINQFWDDIQMWLTFYELFALKREKEQNDPNLAPIPKTLLEYQLDIILDWIHNLLYGENLPSDFQQPCDKIARELLTKLAQILISGSPSGKERYIEHILNIISVYIQKNPETLKDYPLVSTWLHQDQCPRFPAIIYELVFEMIIRSNNIALADTYFMDFLTHLSYGASLTIKKSLKMLYFLHNSFNYFNEAVRFGYLVSTLDQENPEIQEHTRYIIFTVVKKNPQLLEYIKGKMEQCLKSNSKEIHELGIFFLQTLNEVLLIHQGTEIVDFLFQHFESVLTQPYENHQVQYLMAHFFQILSKNHLYLIETYRSWFESLIDYYSFDFELKNIYSKIRMKIIRIEIKSTSKLESKDKEEET</sequence>
<feature type="region of interest" description="Disordered" evidence="1">
    <location>
        <begin position="199"/>
        <end position="227"/>
    </location>
</feature>
<name>A0ABY6HUH0_9ARCH</name>
<dbReference type="InterPro" id="IPR016024">
    <property type="entry name" value="ARM-type_fold"/>
</dbReference>